<dbReference type="Proteomes" id="UP000001844">
    <property type="component" value="Chromosome"/>
</dbReference>
<protein>
    <recommendedName>
        <fullName evidence="3">DUF4168 domain-containing protein</fullName>
    </recommendedName>
</protein>
<sequence length="137" mass="14980">MQNVLKIKNIFVVAFIVLGLMGASLTSAQSGAPSGRGMGQGPSGQTQFSDDQLEAFAAASKKVNEISVKYRPRIEQTQDRDRALELQQEASNAMVQAIKAEENLDVETYNAIVQAASTNPKLGQKIRKLMEQSQHSW</sequence>
<keyword evidence="2" id="KW-0732">Signal</keyword>
<dbReference type="Pfam" id="PF13767">
    <property type="entry name" value="DUF4168"/>
    <property type="match status" value="1"/>
</dbReference>
<dbReference type="KEGG" id="nhl:Nhal_3543"/>
<name>D5C1X9_NITHN</name>
<feature type="chain" id="PRO_5003069318" description="DUF4168 domain-containing protein" evidence="2">
    <location>
        <begin position="29"/>
        <end position="137"/>
    </location>
</feature>
<feature type="signal peptide" evidence="2">
    <location>
        <begin position="1"/>
        <end position="28"/>
    </location>
</feature>
<evidence type="ECO:0000313" key="5">
    <source>
        <dbReference type="Proteomes" id="UP000001844"/>
    </source>
</evidence>
<reference evidence="5" key="1">
    <citation type="submission" date="2010-04" db="EMBL/GenBank/DDBJ databases">
        <title>Complete genome sequence of Nitrosococcus halophilus Nc4, a salt-adapted, aerobic obligate ammonia-oxidizing sulfur purple bacterium.</title>
        <authorList>
            <consortium name="US DOE Joint Genome Institute"/>
            <person name="Campbell M.A."/>
            <person name="Malfatti S.A."/>
            <person name="Chain P.S.G."/>
            <person name="Heidelberg J.F."/>
            <person name="Ward B.B."/>
            <person name="Klotz M.G."/>
        </authorList>
    </citation>
    <scope>NUCLEOTIDE SEQUENCE [LARGE SCALE GENOMIC DNA]</scope>
    <source>
        <strain evidence="5">Nc4</strain>
    </source>
</reference>
<feature type="region of interest" description="Disordered" evidence="1">
    <location>
        <begin position="29"/>
        <end position="49"/>
    </location>
</feature>
<dbReference type="RefSeq" id="WP_013034416.1">
    <property type="nucleotide sequence ID" value="NC_013960.1"/>
</dbReference>
<dbReference type="InterPro" id="IPR025433">
    <property type="entry name" value="DUF4168"/>
</dbReference>
<evidence type="ECO:0000259" key="3">
    <source>
        <dbReference type="Pfam" id="PF13767"/>
    </source>
</evidence>
<evidence type="ECO:0000256" key="2">
    <source>
        <dbReference type="SAM" id="SignalP"/>
    </source>
</evidence>
<proteinExistence type="predicted"/>
<dbReference type="AlphaFoldDB" id="D5C1X9"/>
<dbReference type="HOGENOM" id="CLU_145906_1_1_6"/>
<dbReference type="STRING" id="472759.Nhal_3543"/>
<feature type="domain" description="DUF4168" evidence="3">
    <location>
        <begin position="49"/>
        <end position="126"/>
    </location>
</feature>
<accession>D5C1X9</accession>
<evidence type="ECO:0000256" key="1">
    <source>
        <dbReference type="SAM" id="MobiDB-lite"/>
    </source>
</evidence>
<evidence type="ECO:0000313" key="4">
    <source>
        <dbReference type="EMBL" id="ADE16567.1"/>
    </source>
</evidence>
<gene>
    <name evidence="4" type="ordered locus">Nhal_3543</name>
</gene>
<dbReference type="EMBL" id="CP001798">
    <property type="protein sequence ID" value="ADE16567.1"/>
    <property type="molecule type" value="Genomic_DNA"/>
</dbReference>
<keyword evidence="5" id="KW-1185">Reference proteome</keyword>
<organism evidence="4 5">
    <name type="scientific">Nitrosococcus halophilus (strain Nc4)</name>
    <dbReference type="NCBI Taxonomy" id="472759"/>
    <lineage>
        <taxon>Bacteria</taxon>
        <taxon>Pseudomonadati</taxon>
        <taxon>Pseudomonadota</taxon>
        <taxon>Gammaproteobacteria</taxon>
        <taxon>Chromatiales</taxon>
        <taxon>Chromatiaceae</taxon>
        <taxon>Nitrosococcus</taxon>
    </lineage>
</organism>